<reference evidence="3 4" key="1">
    <citation type="journal article" date="2016" name="Nat. Commun.">
        <title>Thousands of microbial genomes shed light on interconnected biogeochemical processes in an aquifer system.</title>
        <authorList>
            <person name="Anantharaman K."/>
            <person name="Brown C.T."/>
            <person name="Hug L.A."/>
            <person name="Sharon I."/>
            <person name="Castelle C.J."/>
            <person name="Probst A.J."/>
            <person name="Thomas B.C."/>
            <person name="Singh A."/>
            <person name="Wilkins M.J."/>
            <person name="Karaoz U."/>
            <person name="Brodie E.L."/>
            <person name="Williams K.H."/>
            <person name="Hubbard S.S."/>
            <person name="Banfield J.F."/>
        </authorList>
    </citation>
    <scope>NUCLEOTIDE SEQUENCE [LARGE SCALE GENOMIC DNA]</scope>
</reference>
<evidence type="ECO:0000313" key="3">
    <source>
        <dbReference type="EMBL" id="OGD72517.1"/>
    </source>
</evidence>
<feature type="domain" description="ATPase dynein-related AAA" evidence="2">
    <location>
        <begin position="525"/>
        <end position="689"/>
    </location>
</feature>
<sequence>MDTLHAEYLRVIAEGGHAWWTQRLSLSYVRLLDRVLCAGKPVHLYPLDDPRAVGPRIFRLRARVDAVLYNPDRSFRRQPDDNIPFRRIQADAIYSACWIRLTSMDEIPPAEMPDPDAFVVLPYGDNLLEAVRGRFSKGFIVPTGEYETFRRTTLASSLDVIDELGRARPVGVVEDTPKKAAPPAVDEELTFRLPADRVPRMAGADDGGTVDLRLDTGDHSLVIDAPDLRLGEGAAAESEGEMSLHLGDRGRRVVRHEARETFHLDRPVVRKKDTVTEEKQLIDLGIDWEMLSRMRSRMEEMESVAGPPMMTEEEALPEPEPAVVPPVEPPVPEPEEAFAAVPEPVAAEPEPAVVEPARAHIPPVDAVRSLDEVMAEMVWESPAPDSAAPPVSRKDQPAPALTSEELSGLEVEPTPFPDLPPLAPPIQRWTVPEESLAGMNLLAGEPEAAEPAPADAKKLLIPTVDALLKSVEARDARSARPRDGEDRPLALPRDVAASIRRIRDQLVLDNEQIAHVVTNLLLGKHVIISGPTGCGKTTLARMLPSLIWNVYPELVQSLSSWGPEDLLGQVYPLPDGGVAVSGILTRTVLKNYSAADDGYARTTYRAPNGAQYNGVWLVLDELDNCDWPSLLSDFLASSDAPALKIPVSGSPGEYMDIPLPMDFRLIATFNSQDGLAGIEQLSQSTRRRLAFVELRSPSDEETEREVVRRKVQNLVYEQLGLAVKETELSNQIESSLFRLVRLVRTFHDIGTAPLVTILADIQVEAQMGLDAWKTLDEAVATNLVPLFSQIPPAHLRIIGNLAANAPERILAYFSLNLPKRYTDEAFCEQLYNFCGFLYRTARYRSDPTADELKEIVDLVGSGIPRGKVGYLVTSLEPRPDNLASSLLPAIKLGTTLFETIRSLTRLIGRGE</sequence>
<dbReference type="InterPro" id="IPR027417">
    <property type="entry name" value="P-loop_NTPase"/>
</dbReference>
<accession>A0A1F5EYQ9</accession>
<organism evidence="3 4">
    <name type="scientific">Candidatus Coatesbacteria bacterium RBG_13_66_14</name>
    <dbReference type="NCBI Taxonomy" id="1817816"/>
    <lineage>
        <taxon>Bacteria</taxon>
        <taxon>Candidatus Coatesiibacteriota</taxon>
    </lineage>
</organism>
<evidence type="ECO:0000259" key="2">
    <source>
        <dbReference type="Pfam" id="PF07728"/>
    </source>
</evidence>
<dbReference type="Gene3D" id="3.40.50.300">
    <property type="entry name" value="P-loop containing nucleotide triphosphate hydrolases"/>
    <property type="match status" value="1"/>
</dbReference>
<dbReference type="STRING" id="1817816.A2Y64_03215"/>
<dbReference type="Proteomes" id="UP000177187">
    <property type="component" value="Unassembled WGS sequence"/>
</dbReference>
<dbReference type="GO" id="GO:0005524">
    <property type="term" value="F:ATP binding"/>
    <property type="evidence" value="ECO:0007669"/>
    <property type="project" value="InterPro"/>
</dbReference>
<feature type="compositionally biased region" description="Low complexity" evidence="1">
    <location>
        <begin position="381"/>
        <end position="391"/>
    </location>
</feature>
<proteinExistence type="predicted"/>
<evidence type="ECO:0000256" key="1">
    <source>
        <dbReference type="SAM" id="MobiDB-lite"/>
    </source>
</evidence>
<dbReference type="GO" id="GO:0016887">
    <property type="term" value="F:ATP hydrolysis activity"/>
    <property type="evidence" value="ECO:0007669"/>
    <property type="project" value="InterPro"/>
</dbReference>
<feature type="region of interest" description="Disordered" evidence="1">
    <location>
        <begin position="381"/>
        <end position="420"/>
    </location>
</feature>
<evidence type="ECO:0000313" key="4">
    <source>
        <dbReference type="Proteomes" id="UP000177187"/>
    </source>
</evidence>
<comment type="caution">
    <text evidence="3">The sequence shown here is derived from an EMBL/GenBank/DDBJ whole genome shotgun (WGS) entry which is preliminary data.</text>
</comment>
<dbReference type="EMBL" id="MFAF01000118">
    <property type="protein sequence ID" value="OGD72517.1"/>
    <property type="molecule type" value="Genomic_DNA"/>
</dbReference>
<dbReference type="Pfam" id="PF07728">
    <property type="entry name" value="AAA_5"/>
    <property type="match status" value="1"/>
</dbReference>
<protein>
    <recommendedName>
        <fullName evidence="2">ATPase dynein-related AAA domain-containing protein</fullName>
    </recommendedName>
</protein>
<name>A0A1F5EYQ9_9BACT</name>
<dbReference type="InterPro" id="IPR011704">
    <property type="entry name" value="ATPase_dyneun-rel_AAA"/>
</dbReference>
<gene>
    <name evidence="3" type="ORF">A2Y64_03215</name>
</gene>
<dbReference type="AlphaFoldDB" id="A0A1F5EYQ9"/>
<dbReference type="SUPFAM" id="SSF52540">
    <property type="entry name" value="P-loop containing nucleoside triphosphate hydrolases"/>
    <property type="match status" value="1"/>
</dbReference>